<dbReference type="AlphaFoldDB" id="A0A645H847"/>
<dbReference type="PANTHER" id="PTHR30448:SF0">
    <property type="entry name" value="RNASE ADAPTER PROTEIN RAPZ"/>
    <property type="match status" value="1"/>
</dbReference>
<dbReference type="PANTHER" id="PTHR30448">
    <property type="entry name" value="RNASE ADAPTER PROTEIN RAPZ"/>
    <property type="match status" value="1"/>
</dbReference>
<dbReference type="InterPro" id="IPR053931">
    <property type="entry name" value="RapZ_C"/>
</dbReference>
<proteinExistence type="predicted"/>
<dbReference type="EMBL" id="VSSQ01088123">
    <property type="protein sequence ID" value="MPN34860.1"/>
    <property type="molecule type" value="Genomic_DNA"/>
</dbReference>
<gene>
    <name evidence="2" type="primary">rapZ_9</name>
    <name evidence="2" type="ORF">SDC9_182354</name>
</gene>
<organism evidence="2">
    <name type="scientific">bioreactor metagenome</name>
    <dbReference type="NCBI Taxonomy" id="1076179"/>
    <lineage>
        <taxon>unclassified sequences</taxon>
        <taxon>metagenomes</taxon>
        <taxon>ecological metagenomes</taxon>
    </lineage>
</organism>
<evidence type="ECO:0000259" key="1">
    <source>
        <dbReference type="Pfam" id="PF22740"/>
    </source>
</evidence>
<dbReference type="InterPro" id="IPR005337">
    <property type="entry name" value="RapZ-like"/>
</dbReference>
<feature type="domain" description="RapZ C-terminal" evidence="1">
    <location>
        <begin position="58"/>
        <end position="175"/>
    </location>
</feature>
<evidence type="ECO:0000313" key="2">
    <source>
        <dbReference type="EMBL" id="MPN34860.1"/>
    </source>
</evidence>
<protein>
    <submittedName>
        <fullName evidence="2">RNase adapter protein RapZ</fullName>
    </submittedName>
</protein>
<reference evidence="2" key="1">
    <citation type="submission" date="2019-08" db="EMBL/GenBank/DDBJ databases">
        <authorList>
            <person name="Kucharzyk K."/>
            <person name="Murdoch R.W."/>
            <person name="Higgins S."/>
            <person name="Loffler F."/>
        </authorList>
    </citation>
    <scope>NUCLEOTIDE SEQUENCE</scope>
</reference>
<sequence length="181" mass="21108">MTTRKNVSLEDALEKDIDDINEIKESADLVIDTTSLEVKDFRKILFEAILNRREDTVKVRFMSFGHKFNTPMDCDLIFDTRAIPNPYWVPELRNLTGLDKKVIEYLNSFDETKDLIKRISEYLDFYLKKVQEDGRGDYCVGICCSGGQHRSVYVAEKLAEHFGKKYDTYVFQRDINKRVGA</sequence>
<name>A0A645H847_9ZZZZ</name>
<dbReference type="Pfam" id="PF22740">
    <property type="entry name" value="PapZ_C"/>
    <property type="match status" value="1"/>
</dbReference>
<comment type="caution">
    <text evidence="2">The sequence shown here is derived from an EMBL/GenBank/DDBJ whole genome shotgun (WGS) entry which is preliminary data.</text>
</comment>
<dbReference type="GO" id="GO:0005524">
    <property type="term" value="F:ATP binding"/>
    <property type="evidence" value="ECO:0007669"/>
    <property type="project" value="InterPro"/>
</dbReference>
<accession>A0A645H847</accession>